<name>A0A350P167_9ALTE</name>
<proteinExistence type="predicted"/>
<dbReference type="AlphaFoldDB" id="A0A350P167"/>
<reference evidence="1 2" key="1">
    <citation type="journal article" date="2018" name="Nat. Biotechnol.">
        <title>A standardized bacterial taxonomy based on genome phylogeny substantially revises the tree of life.</title>
        <authorList>
            <person name="Parks D.H."/>
            <person name="Chuvochina M."/>
            <person name="Waite D.W."/>
            <person name="Rinke C."/>
            <person name="Skarshewski A."/>
            <person name="Chaumeil P.A."/>
            <person name="Hugenholtz P."/>
        </authorList>
    </citation>
    <scope>NUCLEOTIDE SEQUENCE [LARGE SCALE GENOMIC DNA]</scope>
    <source>
        <strain evidence="1">UBA11978</strain>
    </source>
</reference>
<gene>
    <name evidence="1" type="ORF">DCW74_04770</name>
</gene>
<sequence length="73" mass="8165">MLNFTQSPEDEFWKTMMTRYIDDCNSVSELKKVATFLVAIACTRHAIIKGLIKDAAETMTKNLEDHLEGGVGS</sequence>
<evidence type="ECO:0000313" key="1">
    <source>
        <dbReference type="EMBL" id="HAW75034.1"/>
    </source>
</evidence>
<evidence type="ECO:0000313" key="2">
    <source>
        <dbReference type="Proteomes" id="UP000263517"/>
    </source>
</evidence>
<organism evidence="1 2">
    <name type="scientific">Alteromonas australica</name>
    <dbReference type="NCBI Taxonomy" id="589873"/>
    <lineage>
        <taxon>Bacteria</taxon>
        <taxon>Pseudomonadati</taxon>
        <taxon>Pseudomonadota</taxon>
        <taxon>Gammaproteobacteria</taxon>
        <taxon>Alteromonadales</taxon>
        <taxon>Alteromonadaceae</taxon>
        <taxon>Alteromonas/Salinimonas group</taxon>
        <taxon>Alteromonas</taxon>
    </lineage>
</organism>
<accession>A0A350P167</accession>
<dbReference type="Proteomes" id="UP000263517">
    <property type="component" value="Unassembled WGS sequence"/>
</dbReference>
<protein>
    <submittedName>
        <fullName evidence="1">Uncharacterized protein</fullName>
    </submittedName>
</protein>
<comment type="caution">
    <text evidence="1">The sequence shown here is derived from an EMBL/GenBank/DDBJ whole genome shotgun (WGS) entry which is preliminary data.</text>
</comment>
<dbReference type="EMBL" id="DNAN01000164">
    <property type="protein sequence ID" value="HAW75034.1"/>
    <property type="molecule type" value="Genomic_DNA"/>
</dbReference>